<dbReference type="PANTHER" id="PTHR37936">
    <property type="entry name" value="TRANSPOSASE INSC FOR INSERTION ELEMENT IS2A-RELATED"/>
    <property type="match status" value="1"/>
</dbReference>
<feature type="region of interest" description="Disordered" evidence="1">
    <location>
        <begin position="117"/>
        <end position="144"/>
    </location>
</feature>
<reference evidence="3" key="1">
    <citation type="journal article" date="2020" name="Mol. Plant Microbe">
        <title>Rhizobial microsymbionts of the narrowly endemic Oxytropis species growing in Kamchatka are characterized by significant genetic diversity and possess a set of genes that are associated with T3SS and T6SS secretion systems and can affect the development of symbiosis.</title>
        <authorList>
            <person name="Safronova V."/>
            <person name="Guro P."/>
            <person name="Sazanova A."/>
            <person name="Kuznetsova I."/>
            <person name="Belimov A."/>
            <person name="Yakubov V."/>
            <person name="Chirak E."/>
            <person name="Afonin A."/>
            <person name="Gogolev Y."/>
            <person name="Andronov E."/>
            <person name="Tikhonovich I."/>
        </authorList>
    </citation>
    <scope>NUCLEOTIDE SEQUENCE [LARGE SCALE GENOMIC DNA]</scope>
    <source>
        <strain evidence="3">RCAM0610</strain>
        <plasmid evidence="3">p_2</plasmid>
    </source>
</reference>
<sequence>MSNGSFSMETTLEFLTTRKSGREVHRHWPDEVKARIVSESLRPGAKVNEVAERFGLRANRLSTWRTMARQGKLVLPAPEDAVEFAAVIVDPPVLEPPIKSKRDFPCALTAATSASSPRCGNPVSTWRSQVSGSTPQARQVGIKL</sequence>
<evidence type="ECO:0000313" key="2">
    <source>
        <dbReference type="EMBL" id="QND43550.1"/>
    </source>
</evidence>
<dbReference type="Pfam" id="PF01527">
    <property type="entry name" value="HTH_Tnp_1"/>
    <property type="match status" value="1"/>
</dbReference>
<organism evidence="2 3">
    <name type="scientific">Rhizobium leguminosarum bv. viciae</name>
    <dbReference type="NCBI Taxonomy" id="387"/>
    <lineage>
        <taxon>Bacteria</taxon>
        <taxon>Pseudomonadati</taxon>
        <taxon>Pseudomonadota</taxon>
        <taxon>Alphaproteobacteria</taxon>
        <taxon>Hyphomicrobiales</taxon>
        <taxon>Rhizobiaceae</taxon>
        <taxon>Rhizobium/Agrobacterium group</taxon>
        <taxon>Rhizobium</taxon>
    </lineage>
</organism>
<feature type="compositionally biased region" description="Polar residues" evidence="1">
    <location>
        <begin position="117"/>
        <end position="137"/>
    </location>
</feature>
<dbReference type="GO" id="GO:0006313">
    <property type="term" value="P:DNA transposition"/>
    <property type="evidence" value="ECO:0007669"/>
    <property type="project" value="InterPro"/>
</dbReference>
<evidence type="ECO:0000256" key="1">
    <source>
        <dbReference type="SAM" id="MobiDB-lite"/>
    </source>
</evidence>
<dbReference type="InterPro" id="IPR010921">
    <property type="entry name" value="Trp_repressor/repl_initiator"/>
</dbReference>
<proteinExistence type="predicted"/>
<geneLocation type="plasmid" evidence="2 3">
    <name>p_2</name>
</geneLocation>
<keyword evidence="2" id="KW-0614">Plasmid</keyword>
<dbReference type="EMBL" id="CP050550">
    <property type="protein sequence ID" value="QND43550.1"/>
    <property type="molecule type" value="Genomic_DNA"/>
</dbReference>
<gene>
    <name evidence="2" type="ORF">HB770_26605</name>
</gene>
<dbReference type="GO" id="GO:0004803">
    <property type="term" value="F:transposase activity"/>
    <property type="evidence" value="ECO:0007669"/>
    <property type="project" value="InterPro"/>
</dbReference>
<dbReference type="GO" id="GO:0043565">
    <property type="term" value="F:sequence-specific DNA binding"/>
    <property type="evidence" value="ECO:0007669"/>
    <property type="project" value="InterPro"/>
</dbReference>
<evidence type="ECO:0000313" key="3">
    <source>
        <dbReference type="Proteomes" id="UP000515518"/>
    </source>
</evidence>
<dbReference type="PANTHER" id="PTHR37936:SF3">
    <property type="entry name" value="TRANSPOSASE INSC FOR INSERTION ELEMENT IS2A-RELATED"/>
    <property type="match status" value="1"/>
</dbReference>
<accession>A0A7G6RMR8</accession>
<dbReference type="SUPFAM" id="SSF48295">
    <property type="entry name" value="TrpR-like"/>
    <property type="match status" value="1"/>
</dbReference>
<dbReference type="Proteomes" id="UP000515518">
    <property type="component" value="Plasmid p_2"/>
</dbReference>
<dbReference type="AlphaFoldDB" id="A0A7G6RMR8"/>
<dbReference type="InterPro" id="IPR002514">
    <property type="entry name" value="Transposase_8"/>
</dbReference>
<protein>
    <submittedName>
        <fullName evidence="2">Transposase</fullName>
    </submittedName>
</protein>
<name>A0A7G6RMR8_RHILV</name>